<evidence type="ECO:0000313" key="2">
    <source>
        <dbReference type="Proteomes" id="UP000435187"/>
    </source>
</evidence>
<keyword evidence="2" id="KW-1185">Reference proteome</keyword>
<protein>
    <submittedName>
        <fullName evidence="1">Uncharacterized protein</fullName>
    </submittedName>
</protein>
<evidence type="ECO:0000313" key="1">
    <source>
        <dbReference type="EMBL" id="MRI68634.1"/>
    </source>
</evidence>
<dbReference type="RefSeq" id="WP_153837088.1">
    <property type="nucleotide sequence ID" value="NZ_JBHUMW010000071.1"/>
</dbReference>
<dbReference type="Proteomes" id="UP000435187">
    <property type="component" value="Unassembled WGS sequence"/>
</dbReference>
<comment type="caution">
    <text evidence="1">The sequence shown here is derived from an EMBL/GenBank/DDBJ whole genome shotgun (WGS) entry which is preliminary data.</text>
</comment>
<dbReference type="EMBL" id="WJEE01000083">
    <property type="protein sequence ID" value="MRI68634.1"/>
    <property type="molecule type" value="Genomic_DNA"/>
</dbReference>
<dbReference type="AlphaFoldDB" id="A0A6N7R646"/>
<accession>A0A6N7R646</accession>
<gene>
    <name evidence="1" type="ORF">GH885_20210</name>
</gene>
<proteinExistence type="predicted"/>
<name>A0A6N7R646_9BACI</name>
<sequence>MNIQITGVNMRYKDDAIDSVHVQFKAANEGRSININGYILLTAEQYSGNEAISALEELVRNEVATKIMEEPCL</sequence>
<reference evidence="1 2" key="1">
    <citation type="submission" date="2019-10" db="EMBL/GenBank/DDBJ databases">
        <title>Gracilibacillus salitolerans sp. nov., a moderate halophile isolated from a saline soil in northwest China.</title>
        <authorList>
            <person name="Gan L."/>
        </authorList>
    </citation>
    <scope>NUCLEOTIDE SEQUENCE [LARGE SCALE GENOMIC DNA]</scope>
    <source>
        <strain evidence="1 2">TP2-8</strain>
    </source>
</reference>
<organism evidence="1 2">
    <name type="scientific">Gracilibacillus thailandensis</name>
    <dbReference type="NCBI Taxonomy" id="563735"/>
    <lineage>
        <taxon>Bacteria</taxon>
        <taxon>Bacillati</taxon>
        <taxon>Bacillota</taxon>
        <taxon>Bacilli</taxon>
        <taxon>Bacillales</taxon>
        <taxon>Bacillaceae</taxon>
        <taxon>Gracilibacillus</taxon>
    </lineage>
</organism>